<evidence type="ECO:0000313" key="10">
    <source>
        <dbReference type="EMBL" id="RIY40955.1"/>
    </source>
</evidence>
<keyword evidence="7 8" id="KW-0472">Membrane</keyword>
<reference evidence="10 11" key="1">
    <citation type="submission" date="2017-08" db="EMBL/GenBank/DDBJ databases">
        <title>Pusillimonas indicus sp. nov., a member of the family Alcaligenaceae isolated from surface seawater.</title>
        <authorList>
            <person name="Li J."/>
        </authorList>
    </citation>
    <scope>NUCLEOTIDE SEQUENCE [LARGE SCALE GENOMIC DNA]</scope>
    <source>
        <strain evidence="10 11">L52-1-41</strain>
    </source>
</reference>
<feature type="transmembrane region" description="Helical" evidence="8">
    <location>
        <begin position="306"/>
        <end position="325"/>
    </location>
</feature>
<feature type="transmembrane region" description="Helical" evidence="8">
    <location>
        <begin position="208"/>
        <end position="228"/>
    </location>
</feature>
<evidence type="ECO:0000259" key="9">
    <source>
        <dbReference type="Pfam" id="PF13231"/>
    </source>
</evidence>
<dbReference type="AlphaFoldDB" id="A0A3A1YTI4"/>
<evidence type="ECO:0000256" key="1">
    <source>
        <dbReference type="ARBA" id="ARBA00004651"/>
    </source>
</evidence>
<evidence type="ECO:0000256" key="8">
    <source>
        <dbReference type="SAM" id="Phobius"/>
    </source>
</evidence>
<dbReference type="PANTHER" id="PTHR33908:SF9">
    <property type="entry name" value="BLL5595 PROTEIN"/>
    <property type="match status" value="1"/>
</dbReference>
<dbReference type="RefSeq" id="WP_119516227.1">
    <property type="nucleotide sequence ID" value="NZ_NQYH01000006.1"/>
</dbReference>
<dbReference type="Pfam" id="PF13231">
    <property type="entry name" value="PMT_2"/>
    <property type="match status" value="1"/>
</dbReference>
<dbReference type="Proteomes" id="UP000266206">
    <property type="component" value="Unassembled WGS sequence"/>
</dbReference>
<keyword evidence="2" id="KW-1003">Cell membrane</keyword>
<dbReference type="InterPro" id="IPR038731">
    <property type="entry name" value="RgtA/B/C-like"/>
</dbReference>
<feature type="transmembrane region" description="Helical" evidence="8">
    <location>
        <begin position="361"/>
        <end position="378"/>
    </location>
</feature>
<accession>A0A3A1YTI4</accession>
<comment type="caution">
    <text evidence="10">The sequence shown here is derived from an EMBL/GenBank/DDBJ whole genome shotgun (WGS) entry which is preliminary data.</text>
</comment>
<keyword evidence="4" id="KW-0808">Transferase</keyword>
<protein>
    <recommendedName>
        <fullName evidence="9">Glycosyltransferase RgtA/B/C/D-like domain-containing protein</fullName>
    </recommendedName>
</protein>
<evidence type="ECO:0000256" key="7">
    <source>
        <dbReference type="ARBA" id="ARBA00023136"/>
    </source>
</evidence>
<feature type="transmembrane region" description="Helical" evidence="8">
    <location>
        <begin position="163"/>
        <end position="196"/>
    </location>
</feature>
<keyword evidence="6 8" id="KW-1133">Transmembrane helix</keyword>
<dbReference type="GO" id="GO:0009103">
    <property type="term" value="P:lipopolysaccharide biosynthetic process"/>
    <property type="evidence" value="ECO:0007669"/>
    <property type="project" value="UniProtKB-ARBA"/>
</dbReference>
<feature type="transmembrane region" description="Helical" evidence="8">
    <location>
        <begin position="331"/>
        <end position="349"/>
    </location>
</feature>
<evidence type="ECO:0000313" key="11">
    <source>
        <dbReference type="Proteomes" id="UP000266206"/>
    </source>
</evidence>
<dbReference type="OrthoDB" id="8933800at2"/>
<evidence type="ECO:0000256" key="2">
    <source>
        <dbReference type="ARBA" id="ARBA00022475"/>
    </source>
</evidence>
<comment type="subcellular location">
    <subcellularLocation>
        <location evidence="1">Cell membrane</location>
        <topology evidence="1">Multi-pass membrane protein</topology>
    </subcellularLocation>
</comment>
<evidence type="ECO:0000256" key="6">
    <source>
        <dbReference type="ARBA" id="ARBA00022989"/>
    </source>
</evidence>
<name>A0A3A1YTI4_9BURK</name>
<dbReference type="EMBL" id="NQYH01000006">
    <property type="protein sequence ID" value="RIY40955.1"/>
    <property type="molecule type" value="Genomic_DNA"/>
</dbReference>
<sequence length="521" mass="57936">MSIIPSRISASSSNSSSVAPLLVLIIYLLGMIALWTISTAASHRAPYLDGMEGLIWASSLEWGYAKHPPLPTWILYVLVELFGREVWVSFFAGQLMSAAALVFVYLFGCEITSARRALLATIMVSVTMYFSLRSTIYNHNTAQLWSIAACIWLFYRALKFDSLVNWAALGFVAALAMLTKYSALVQFAAFFLFMLVHGDLRRKSVQKGLLVGACIFLVTLLPHLLWLISHHFAPLQYADASVQATSYSQAWQSIIAFVLDQLARLSPMVLLWGALWYWQRRKPIETLHLVTDQTYAGTLNAGARQFLLWVGLSPFLLTVVISAALGTSLTASWGTTFFVLFGFYAFWKLKGNDRIWLQRTLVLAVAMQLIMALAYGLARGPIAEYAGRDARSVFAGPELASKLNAIWEQNVPNTPVPLVASDRWFGGNIALNLNRNTQVFIGADYFQSPWLDPETALSCGALVVYAPQAKGYWSPQLIALYESAGIQGEFEQHWSRSKRSPSFMVKWGIIPPGPQCGQVKK</sequence>
<dbReference type="PANTHER" id="PTHR33908">
    <property type="entry name" value="MANNOSYLTRANSFERASE YKCB-RELATED"/>
    <property type="match status" value="1"/>
</dbReference>
<evidence type="ECO:0000256" key="3">
    <source>
        <dbReference type="ARBA" id="ARBA00022676"/>
    </source>
</evidence>
<feature type="transmembrane region" description="Helical" evidence="8">
    <location>
        <begin position="86"/>
        <end position="106"/>
    </location>
</feature>
<gene>
    <name evidence="10" type="ORF">CJP73_09200</name>
</gene>
<proteinExistence type="predicted"/>
<dbReference type="GO" id="GO:0016763">
    <property type="term" value="F:pentosyltransferase activity"/>
    <property type="evidence" value="ECO:0007669"/>
    <property type="project" value="TreeGrafter"/>
</dbReference>
<dbReference type="InterPro" id="IPR050297">
    <property type="entry name" value="LipidA_mod_glycosyltrf_83"/>
</dbReference>
<dbReference type="GO" id="GO:0005886">
    <property type="term" value="C:plasma membrane"/>
    <property type="evidence" value="ECO:0007669"/>
    <property type="project" value="UniProtKB-SubCell"/>
</dbReference>
<organism evidence="10 11">
    <name type="scientific">Neopusillimonas maritima</name>
    <dbReference type="NCBI Taxonomy" id="2026239"/>
    <lineage>
        <taxon>Bacteria</taxon>
        <taxon>Pseudomonadati</taxon>
        <taxon>Pseudomonadota</taxon>
        <taxon>Betaproteobacteria</taxon>
        <taxon>Burkholderiales</taxon>
        <taxon>Alcaligenaceae</taxon>
        <taxon>Neopusillimonas</taxon>
    </lineage>
</organism>
<feature type="domain" description="Glycosyltransferase RgtA/B/C/D-like" evidence="9">
    <location>
        <begin position="66"/>
        <end position="226"/>
    </location>
</feature>
<feature type="transmembrane region" description="Helical" evidence="8">
    <location>
        <begin position="254"/>
        <end position="278"/>
    </location>
</feature>
<keyword evidence="3" id="KW-0328">Glycosyltransferase</keyword>
<feature type="transmembrane region" description="Helical" evidence="8">
    <location>
        <begin position="21"/>
        <end position="41"/>
    </location>
</feature>
<keyword evidence="5 8" id="KW-0812">Transmembrane</keyword>
<evidence type="ECO:0000256" key="4">
    <source>
        <dbReference type="ARBA" id="ARBA00022679"/>
    </source>
</evidence>
<evidence type="ECO:0000256" key="5">
    <source>
        <dbReference type="ARBA" id="ARBA00022692"/>
    </source>
</evidence>